<proteinExistence type="inferred from homology"/>
<feature type="compositionally biased region" description="Acidic residues" evidence="11">
    <location>
        <begin position="150"/>
        <end position="164"/>
    </location>
</feature>
<accession>A0AAW0GWU6</accession>
<evidence type="ECO:0000256" key="4">
    <source>
        <dbReference type="ARBA" id="ARBA00022552"/>
    </source>
</evidence>
<dbReference type="AlphaFoldDB" id="A0AAW0GWU6"/>
<comment type="caution">
    <text evidence="12">The sequence shown here is derived from an EMBL/GenBank/DDBJ whole genome shotgun (WGS) entry which is preliminary data.</text>
</comment>
<keyword evidence="3 9" id="KW-0690">Ribosome biogenesis</keyword>
<feature type="compositionally biased region" description="Basic and acidic residues" evidence="11">
    <location>
        <begin position="172"/>
        <end position="184"/>
    </location>
</feature>
<evidence type="ECO:0000256" key="11">
    <source>
        <dbReference type="SAM" id="MobiDB-lite"/>
    </source>
</evidence>
<keyword evidence="4 9" id="KW-0698">rRNA processing</keyword>
<protein>
    <recommendedName>
        <fullName evidence="9">rRNA biogenesis protein RRP36</fullName>
    </recommendedName>
</protein>
<feature type="region of interest" description="Disordered" evidence="11">
    <location>
        <begin position="135"/>
        <end position="214"/>
    </location>
</feature>
<evidence type="ECO:0000256" key="8">
    <source>
        <dbReference type="ARBA" id="ARBA00025053"/>
    </source>
</evidence>
<comment type="subcellular location">
    <subcellularLocation>
        <location evidence="1 9">Nucleus</location>
        <location evidence="1 9">Nucleolus</location>
    </subcellularLocation>
</comment>
<keyword evidence="13" id="KW-1185">Reference proteome</keyword>
<keyword evidence="7 9" id="KW-0687">Ribonucleoprotein</keyword>
<feature type="compositionally biased region" description="Acidic residues" evidence="11">
    <location>
        <begin position="41"/>
        <end position="50"/>
    </location>
</feature>
<feature type="region of interest" description="Disordered" evidence="11">
    <location>
        <begin position="1"/>
        <end position="121"/>
    </location>
</feature>
<reference evidence="12 13" key="1">
    <citation type="submission" date="2022-09" db="EMBL/GenBank/DDBJ databases">
        <authorList>
            <person name="Palmer J.M."/>
        </authorList>
    </citation>
    <scope>NUCLEOTIDE SEQUENCE [LARGE SCALE GENOMIC DNA]</scope>
    <source>
        <strain evidence="12 13">DSM 7382</strain>
    </source>
</reference>
<evidence type="ECO:0000313" key="12">
    <source>
        <dbReference type="EMBL" id="KAK7694722.1"/>
    </source>
</evidence>
<comment type="subunit">
    <text evidence="9">Associates with 90S and pre-40S pre-ribosomal particles.</text>
</comment>
<dbReference type="InterPro" id="IPR009292">
    <property type="entry name" value="RRP36"/>
</dbReference>
<feature type="compositionally biased region" description="Basic residues" evidence="11">
    <location>
        <begin position="356"/>
        <end position="369"/>
    </location>
</feature>
<feature type="compositionally biased region" description="Acidic residues" evidence="11">
    <location>
        <begin position="82"/>
        <end position="110"/>
    </location>
</feature>
<dbReference type="GO" id="GO:0000462">
    <property type="term" value="P:maturation of SSU-rRNA from tricistronic rRNA transcript (SSU-rRNA, 5.8S rRNA, LSU-rRNA)"/>
    <property type="evidence" value="ECO:0007669"/>
    <property type="project" value="TreeGrafter"/>
</dbReference>
<evidence type="ECO:0000256" key="1">
    <source>
        <dbReference type="ARBA" id="ARBA00004604"/>
    </source>
</evidence>
<dbReference type="EMBL" id="JASBNA010000002">
    <property type="protein sequence ID" value="KAK7694722.1"/>
    <property type="molecule type" value="Genomic_DNA"/>
</dbReference>
<dbReference type="GO" id="GO:0005730">
    <property type="term" value="C:nucleolus"/>
    <property type="evidence" value="ECO:0007669"/>
    <property type="project" value="UniProtKB-SubCell"/>
</dbReference>
<feature type="region of interest" description="Disordered" evidence="11">
    <location>
        <begin position="344"/>
        <end position="391"/>
    </location>
</feature>
<evidence type="ECO:0000256" key="6">
    <source>
        <dbReference type="ARBA" id="ARBA00023242"/>
    </source>
</evidence>
<organism evidence="12 13">
    <name type="scientific">Cerrena zonata</name>
    <dbReference type="NCBI Taxonomy" id="2478898"/>
    <lineage>
        <taxon>Eukaryota</taxon>
        <taxon>Fungi</taxon>
        <taxon>Dikarya</taxon>
        <taxon>Basidiomycota</taxon>
        <taxon>Agaricomycotina</taxon>
        <taxon>Agaricomycetes</taxon>
        <taxon>Polyporales</taxon>
        <taxon>Cerrenaceae</taxon>
        <taxon>Cerrena</taxon>
    </lineage>
</organism>
<feature type="compositionally biased region" description="Acidic residues" evidence="11">
    <location>
        <begin position="57"/>
        <end position="71"/>
    </location>
</feature>
<dbReference type="PANTHER" id="PTHR21738:SF0">
    <property type="entry name" value="RIBOSOMAL RNA PROCESSING PROTEIN 36 HOMOLOG"/>
    <property type="match status" value="1"/>
</dbReference>
<dbReference type="PANTHER" id="PTHR21738">
    <property type="entry name" value="RIBOSOMAL RNA PROCESSING PROTEIN 36 HOMOLOG"/>
    <property type="match status" value="1"/>
</dbReference>
<evidence type="ECO:0000256" key="2">
    <source>
        <dbReference type="ARBA" id="ARBA00009418"/>
    </source>
</evidence>
<evidence type="ECO:0000313" key="13">
    <source>
        <dbReference type="Proteomes" id="UP001385951"/>
    </source>
</evidence>
<evidence type="ECO:0000256" key="5">
    <source>
        <dbReference type="ARBA" id="ARBA00023054"/>
    </source>
</evidence>
<feature type="coiled-coil region" evidence="10">
    <location>
        <begin position="269"/>
        <end position="312"/>
    </location>
</feature>
<comment type="similarity">
    <text evidence="2 9">Belongs to the RRP36 family.</text>
</comment>
<dbReference type="Pfam" id="PF06102">
    <property type="entry name" value="RRP36"/>
    <property type="match status" value="1"/>
</dbReference>
<evidence type="ECO:0000256" key="9">
    <source>
        <dbReference type="RuleBase" id="RU368027"/>
    </source>
</evidence>
<keyword evidence="6 9" id="KW-0539">Nucleus</keyword>
<gene>
    <name evidence="12" type="ORF">QCA50_001910</name>
</gene>
<sequence length="391" mass="44006">MPRRPRPTTRKPPAGSIPHKLTVINPKPSKSKAQPVSPPDISDENSEDEGNSSGSEDKEEDLVEVSDDEHIDVDAPRVAQWVDDDEIDGADGMESSESEESVDEEEEDLGEGPSRINLKTLQNDLSSLPLGALRKAQSALSRAKALGESDGSEDDESGNSEPEEENSRPSLKGKEKAKEKQEIAKRKHKHAPMEVTSKRPVSRKKPAFEDQKLIPRDPRFVNMTGEFDAHRFQNQYGFLSGLHSEELKTLRDNLKRARKLLVNSPRDLREERELEVERLERAVKRAESTVNKDRQEKISQEALARVAKEERERQKQGKGAWHLKDSEKKELLTRAKFDALAKSGGNRAVKKAIEKKQKKVAQKEKKKRPFAPSFRAGGGQGERPPKRQRFG</sequence>
<keyword evidence="5 10" id="KW-0175">Coiled coil</keyword>
<name>A0AAW0GWU6_9APHY</name>
<dbReference type="GO" id="GO:0030686">
    <property type="term" value="C:90S preribosome"/>
    <property type="evidence" value="ECO:0007669"/>
    <property type="project" value="TreeGrafter"/>
</dbReference>
<evidence type="ECO:0000256" key="10">
    <source>
        <dbReference type="SAM" id="Coils"/>
    </source>
</evidence>
<comment type="function">
    <text evidence="8 9">Component of the 90S pre-ribosome involved in the maturation of rRNAs. Required for early cleavages of the pre-RNAs in the 40S ribosomal subunit maturation pathway.</text>
</comment>
<evidence type="ECO:0000256" key="7">
    <source>
        <dbReference type="ARBA" id="ARBA00023274"/>
    </source>
</evidence>
<dbReference type="Proteomes" id="UP001385951">
    <property type="component" value="Unassembled WGS sequence"/>
</dbReference>
<evidence type="ECO:0000256" key="3">
    <source>
        <dbReference type="ARBA" id="ARBA00022517"/>
    </source>
</evidence>